<organism evidence="2">
    <name type="scientific">Salmonella enterica subsp. enterica serovar Aqua</name>
    <dbReference type="NCBI Taxonomy" id="1302615"/>
    <lineage>
        <taxon>Bacteria</taxon>
        <taxon>Pseudomonadati</taxon>
        <taxon>Pseudomonadota</taxon>
        <taxon>Gammaproteobacteria</taxon>
        <taxon>Enterobacterales</taxon>
        <taxon>Enterobacteriaceae</taxon>
        <taxon>Salmonella</taxon>
    </lineage>
</organism>
<keyword evidence="1" id="KW-1133">Transmembrane helix</keyword>
<dbReference type="AlphaFoldDB" id="A0A5X6ERH4"/>
<dbReference type="EMBL" id="AAHUDZ010000047">
    <property type="protein sequence ID" value="ECA3794829.1"/>
    <property type="molecule type" value="Genomic_DNA"/>
</dbReference>
<keyword evidence="1" id="KW-0472">Membrane</keyword>
<proteinExistence type="predicted"/>
<dbReference type="InterPro" id="IPR047756">
    <property type="entry name" value="IcmT-like"/>
</dbReference>
<accession>A0A5X6ERH4</accession>
<protein>
    <submittedName>
        <fullName evidence="2">Conjugal transfer protein</fullName>
    </submittedName>
</protein>
<evidence type="ECO:0000313" key="2">
    <source>
        <dbReference type="EMBL" id="ECA3794829.1"/>
    </source>
</evidence>
<gene>
    <name evidence="2" type="ORF">EKG95_24030</name>
</gene>
<feature type="transmembrane region" description="Helical" evidence="1">
    <location>
        <begin position="39"/>
        <end position="63"/>
    </location>
</feature>
<name>A0A5X6ERH4_SALET</name>
<feature type="transmembrane region" description="Helical" evidence="1">
    <location>
        <begin position="15"/>
        <end position="32"/>
    </location>
</feature>
<dbReference type="NCBIfam" id="NF038220">
    <property type="entry name" value="IcmT_TraK"/>
    <property type="match status" value="1"/>
</dbReference>
<evidence type="ECO:0000256" key="1">
    <source>
        <dbReference type="SAM" id="Phobius"/>
    </source>
</evidence>
<keyword evidence="1" id="KW-0812">Transmembrane</keyword>
<comment type="caution">
    <text evidence="2">The sequence shown here is derived from an EMBL/GenBank/DDBJ whole genome shotgun (WGS) entry which is preliminary data.</text>
</comment>
<reference evidence="2" key="1">
    <citation type="submission" date="2018-12" db="EMBL/GenBank/DDBJ databases">
        <authorList>
            <person name="Ashton P.M."/>
            <person name="Dallman T."/>
            <person name="Nair S."/>
            <person name="De Pinna E."/>
            <person name="Peters T."/>
            <person name="Grant K."/>
        </authorList>
    </citation>
    <scope>NUCLEOTIDE SEQUENCE</scope>
    <source>
        <strain evidence="2">650060</strain>
    </source>
</reference>
<sequence length="88" mass="10352">MSGDYHPGRDASPPVRIVGVPALAWLVFALWFKWPSVKMFLFCIGLIIFYAVLARLGFTITVLSQRIFHLLRGHRLNGRPWWYRKFFE</sequence>